<dbReference type="EMBL" id="CP011536">
    <property type="protein sequence ID" value="AKM50721.1"/>
    <property type="molecule type" value="Genomic_DNA"/>
</dbReference>
<evidence type="ECO:0000256" key="10">
    <source>
        <dbReference type="ARBA" id="ARBA00047493"/>
    </source>
</evidence>
<evidence type="ECO:0000256" key="9">
    <source>
        <dbReference type="ARBA" id="ARBA00030592"/>
    </source>
</evidence>
<evidence type="ECO:0000256" key="7">
    <source>
        <dbReference type="ARBA" id="ARBA00022840"/>
    </source>
</evidence>
<evidence type="ECO:0000259" key="12">
    <source>
        <dbReference type="Pfam" id="PF02875"/>
    </source>
</evidence>
<dbReference type="InterPro" id="IPR036615">
    <property type="entry name" value="Mur_ligase_C_dom_sf"/>
</dbReference>
<dbReference type="Pfam" id="PF08245">
    <property type="entry name" value="Mur_ligase_M"/>
    <property type="match status" value="1"/>
</dbReference>
<comment type="similarity">
    <text evidence="2 11">Belongs to the folylpolyglutamate synthase family.</text>
</comment>
<dbReference type="InterPro" id="IPR013221">
    <property type="entry name" value="Mur_ligase_cen"/>
</dbReference>
<dbReference type="GO" id="GO:0004326">
    <property type="term" value="F:tetrahydrofolylpolyglutamate synthase activity"/>
    <property type="evidence" value="ECO:0007669"/>
    <property type="project" value="UniProtKB-EC"/>
</dbReference>
<name>A0A806TKC9_LIMFE</name>
<evidence type="ECO:0000256" key="5">
    <source>
        <dbReference type="ARBA" id="ARBA00022723"/>
    </source>
</evidence>
<accession>A0A806TKC9</accession>
<evidence type="ECO:0000256" key="11">
    <source>
        <dbReference type="PIRNR" id="PIRNR001563"/>
    </source>
</evidence>
<dbReference type="Pfam" id="PF02875">
    <property type="entry name" value="Mur_ligase_C"/>
    <property type="match status" value="1"/>
</dbReference>
<gene>
    <name evidence="14" type="ORF">N573_002740</name>
</gene>
<dbReference type="InterPro" id="IPR001645">
    <property type="entry name" value="Folylpolyglutamate_synth"/>
</dbReference>
<keyword evidence="7 11" id="KW-0067">ATP-binding</keyword>
<evidence type="ECO:0000256" key="2">
    <source>
        <dbReference type="ARBA" id="ARBA00008276"/>
    </source>
</evidence>
<keyword evidence="5" id="KW-0479">Metal-binding</keyword>
<dbReference type="InterPro" id="IPR018109">
    <property type="entry name" value="Folylpolyglutamate_synth_CS"/>
</dbReference>
<dbReference type="GO" id="GO:0005524">
    <property type="term" value="F:ATP binding"/>
    <property type="evidence" value="ECO:0007669"/>
    <property type="project" value="UniProtKB-KW"/>
</dbReference>
<dbReference type="InterPro" id="IPR004101">
    <property type="entry name" value="Mur_ligase_C"/>
</dbReference>
<keyword evidence="4 11" id="KW-0436">Ligase</keyword>
<dbReference type="NCBIfam" id="TIGR01499">
    <property type="entry name" value="folC"/>
    <property type="match status" value="1"/>
</dbReference>
<keyword evidence="8" id="KW-0460">Magnesium</keyword>
<dbReference type="GO" id="GO:0046872">
    <property type="term" value="F:metal ion binding"/>
    <property type="evidence" value="ECO:0007669"/>
    <property type="project" value="UniProtKB-KW"/>
</dbReference>
<evidence type="ECO:0000313" key="14">
    <source>
        <dbReference type="EMBL" id="AKM50721.1"/>
    </source>
</evidence>
<evidence type="ECO:0000256" key="1">
    <source>
        <dbReference type="ARBA" id="ARBA00001946"/>
    </source>
</evidence>
<dbReference type="Gene3D" id="3.90.190.20">
    <property type="entry name" value="Mur ligase, C-terminal domain"/>
    <property type="match status" value="1"/>
</dbReference>
<dbReference type="GO" id="GO:0005737">
    <property type="term" value="C:cytoplasm"/>
    <property type="evidence" value="ECO:0007669"/>
    <property type="project" value="TreeGrafter"/>
</dbReference>
<reference evidence="14 15" key="1">
    <citation type="journal article" date="2013" name="Genome Announc.">
        <title>Draft Genome Sequence of Lactobacillus fermentum Strain 3872.</title>
        <authorList>
            <person name="Karlyshev A.V."/>
            <person name="Raju K."/>
            <person name="Abramov V.M."/>
        </authorList>
    </citation>
    <scope>NUCLEOTIDE SEQUENCE [LARGE SCALE GENOMIC DNA]</scope>
    <source>
        <strain evidence="14 15">3872</strain>
    </source>
</reference>
<dbReference type="AlphaFoldDB" id="A0A806TKC9"/>
<evidence type="ECO:0000256" key="4">
    <source>
        <dbReference type="ARBA" id="ARBA00022598"/>
    </source>
</evidence>
<dbReference type="RefSeq" id="WP_048340479.1">
    <property type="nucleotide sequence ID" value="NZ_CP011536.1"/>
</dbReference>
<dbReference type="EC" id="6.3.2.17" evidence="3"/>
<comment type="catalytic activity">
    <reaction evidence="10">
        <text>(6S)-5,6,7,8-tetrahydrofolyl-(gamma-L-Glu)(n) + L-glutamate + ATP = (6S)-5,6,7,8-tetrahydrofolyl-(gamma-L-Glu)(n+1) + ADP + phosphate + H(+)</text>
        <dbReference type="Rhea" id="RHEA:10580"/>
        <dbReference type="Rhea" id="RHEA-COMP:14738"/>
        <dbReference type="Rhea" id="RHEA-COMP:14740"/>
        <dbReference type="ChEBI" id="CHEBI:15378"/>
        <dbReference type="ChEBI" id="CHEBI:29985"/>
        <dbReference type="ChEBI" id="CHEBI:30616"/>
        <dbReference type="ChEBI" id="CHEBI:43474"/>
        <dbReference type="ChEBI" id="CHEBI:141005"/>
        <dbReference type="ChEBI" id="CHEBI:456216"/>
        <dbReference type="EC" id="6.3.2.17"/>
    </reaction>
</comment>
<dbReference type="Gene3D" id="3.40.1190.10">
    <property type="entry name" value="Mur-like, catalytic domain"/>
    <property type="match status" value="1"/>
</dbReference>
<proteinExistence type="inferred from homology"/>
<dbReference type="PIRSF" id="PIRSF001563">
    <property type="entry name" value="Folylpolyglu_synth"/>
    <property type="match status" value="1"/>
</dbReference>
<dbReference type="Proteomes" id="UP000016629">
    <property type="component" value="Chromosome"/>
</dbReference>
<feature type="domain" description="Mur ligase central" evidence="13">
    <location>
        <begin position="48"/>
        <end position="276"/>
    </location>
</feature>
<protein>
    <recommendedName>
        <fullName evidence="3">tetrahydrofolate synthase</fullName>
        <ecNumber evidence="3">6.3.2.17</ecNumber>
    </recommendedName>
    <alternativeName>
        <fullName evidence="9">Tetrahydrofolylpolyglutamate synthase</fullName>
    </alternativeName>
</protein>
<dbReference type="InterPro" id="IPR036565">
    <property type="entry name" value="Mur-like_cat_sf"/>
</dbReference>
<evidence type="ECO:0000259" key="13">
    <source>
        <dbReference type="Pfam" id="PF08245"/>
    </source>
</evidence>
<dbReference type="PROSITE" id="PS01012">
    <property type="entry name" value="FOLYLPOLYGLU_SYNT_2"/>
    <property type="match status" value="1"/>
</dbReference>
<dbReference type="PANTHER" id="PTHR11136:SF0">
    <property type="entry name" value="DIHYDROFOLATE SYNTHETASE-RELATED"/>
    <property type="match status" value="1"/>
</dbReference>
<dbReference type="PANTHER" id="PTHR11136">
    <property type="entry name" value="FOLYLPOLYGLUTAMATE SYNTHASE-RELATED"/>
    <property type="match status" value="1"/>
</dbReference>
<evidence type="ECO:0000256" key="8">
    <source>
        <dbReference type="ARBA" id="ARBA00022842"/>
    </source>
</evidence>
<dbReference type="SUPFAM" id="SSF53244">
    <property type="entry name" value="MurD-like peptide ligases, peptide-binding domain"/>
    <property type="match status" value="1"/>
</dbReference>
<keyword evidence="6 11" id="KW-0547">Nucleotide-binding</keyword>
<reference evidence="14 15" key="2">
    <citation type="journal article" name="FEMS Microbiol. Lett.">
        <title>Lactobacillus fermentum 3872 genome sequencing reveals plasmid and chromosomal genes potentially involved in a probiotic activity.</title>
        <authorList>
            <person name="Lehri B."/>
            <person name="Seddon A.M."/>
            <person name="Karlyshev A.V."/>
        </authorList>
    </citation>
    <scope>NUCLEOTIDE SEQUENCE [LARGE SCALE GENOMIC DNA]</scope>
    <source>
        <strain evidence="14 15">3872</strain>
    </source>
</reference>
<comment type="cofactor">
    <cofactor evidence="1">
        <name>Mg(2+)</name>
        <dbReference type="ChEBI" id="CHEBI:18420"/>
    </cofactor>
</comment>
<feature type="domain" description="Mur ligase C-terminal" evidence="12">
    <location>
        <begin position="305"/>
        <end position="427"/>
    </location>
</feature>
<dbReference type="GO" id="GO:0008841">
    <property type="term" value="F:dihydrofolate synthase activity"/>
    <property type="evidence" value="ECO:0007669"/>
    <property type="project" value="TreeGrafter"/>
</dbReference>
<dbReference type="FunFam" id="3.40.1190.10:FF:000011">
    <property type="entry name" value="Folylpolyglutamate synthase/dihydrofolate synthase"/>
    <property type="match status" value="1"/>
</dbReference>
<evidence type="ECO:0000256" key="3">
    <source>
        <dbReference type="ARBA" id="ARBA00013025"/>
    </source>
</evidence>
<evidence type="ECO:0000256" key="6">
    <source>
        <dbReference type="ARBA" id="ARBA00022741"/>
    </source>
</evidence>
<organism evidence="14 15">
    <name type="scientific">Limosilactobacillus fermentum 3872</name>
    <dbReference type="NCBI Taxonomy" id="1381124"/>
    <lineage>
        <taxon>Bacteria</taxon>
        <taxon>Bacillati</taxon>
        <taxon>Bacillota</taxon>
        <taxon>Bacilli</taxon>
        <taxon>Lactobacillales</taxon>
        <taxon>Lactobacillaceae</taxon>
        <taxon>Limosilactobacillus</taxon>
    </lineage>
</organism>
<evidence type="ECO:0000313" key="15">
    <source>
        <dbReference type="Proteomes" id="UP000016629"/>
    </source>
</evidence>
<sequence>MEEITTYDQALAFIHGRTRFKKIPTLKRMRLFLERLGNPQEGLNMIHITGTNGKGSTVAMTRDILGASGLRVGTFTSPFITRYNERMAIDGQPISDEDLTRITNRVAKVATVLDQELTEGGPTEFEIGTAIMFCYMNEQRPDLVILEVGIGGKWDSTNVIEAPLVTAITTVGYDHMRYLGDTYEQIASHKAGIIKEGAPLVIGHLPTSAREVVAQVAKAHHAKLYELGTDFDAPNVTPHALYPTVSYSGLGLHRAQFKLGLAGDYQVANAAVAITVSQLALAALGLPVLAKDVRRGLEESAWPARMEVVNDEPLMILDGAHNLPGVQALVQTIKDDFFDRQVYLEVAILADKQYELMLGELASLANVHLLVTHFAGPAASRPSADLGLAVKELATRYPVEYVPNWQLGIARLAQEAQGDDVIIITGSLYFVSEVRQFLLDLKCQFKLEKSCR</sequence>
<dbReference type="SUPFAM" id="SSF53623">
    <property type="entry name" value="MurD-like peptide ligases, catalytic domain"/>
    <property type="match status" value="1"/>
</dbReference>